<evidence type="ECO:0000256" key="10">
    <source>
        <dbReference type="ARBA" id="ARBA00022917"/>
    </source>
</evidence>
<comment type="caution">
    <text evidence="15">The sequence shown here is derived from an EMBL/GenBank/DDBJ whole genome shotgun (WGS) entry which is preliminary data.</text>
</comment>
<dbReference type="GO" id="GO:0006431">
    <property type="term" value="P:methionyl-tRNA aminoacylation"/>
    <property type="evidence" value="ECO:0007669"/>
    <property type="project" value="UniProtKB-UniRule"/>
</dbReference>
<evidence type="ECO:0000256" key="2">
    <source>
        <dbReference type="ARBA" id="ARBA00004496"/>
    </source>
</evidence>
<gene>
    <name evidence="13 15" type="primary">metG</name>
    <name evidence="15" type="ORF">FPQ13_10855</name>
</gene>
<comment type="similarity">
    <text evidence="13">Belongs to the class-I aminoacyl-tRNA synthetase family. MetG type 2A subfamily.</text>
</comment>
<feature type="domain" description="TRNA-binding" evidence="14">
    <location>
        <begin position="553"/>
        <end position="654"/>
    </location>
</feature>
<dbReference type="FunFam" id="2.170.220.10:FF:000002">
    <property type="entry name" value="Methionine--tRNA ligase"/>
    <property type="match status" value="1"/>
</dbReference>
<dbReference type="Proteomes" id="UP000316425">
    <property type="component" value="Unassembled WGS sequence"/>
</dbReference>
<dbReference type="FunFam" id="1.10.730.10:FF:000026">
    <property type="entry name" value="Methionine--tRNA ligase"/>
    <property type="match status" value="1"/>
</dbReference>
<feature type="binding site" evidence="13">
    <location>
        <position position="147"/>
    </location>
    <ligand>
        <name>Zn(2+)</name>
        <dbReference type="ChEBI" id="CHEBI:29105"/>
    </ligand>
</feature>
<dbReference type="InterPro" id="IPR014729">
    <property type="entry name" value="Rossmann-like_a/b/a_fold"/>
</dbReference>
<dbReference type="InterPro" id="IPR015413">
    <property type="entry name" value="Methionyl/Leucyl_tRNA_Synth"/>
</dbReference>
<dbReference type="RefSeq" id="WP_144089355.1">
    <property type="nucleotide sequence ID" value="NZ_VMHE01000024.1"/>
</dbReference>
<dbReference type="Pfam" id="PF09334">
    <property type="entry name" value="tRNA-synt_1g"/>
    <property type="match status" value="2"/>
</dbReference>
<dbReference type="HAMAP" id="MF_01228">
    <property type="entry name" value="Met_tRNA_synth_type2"/>
    <property type="match status" value="1"/>
</dbReference>
<evidence type="ECO:0000256" key="1">
    <source>
        <dbReference type="ARBA" id="ARBA00003314"/>
    </source>
</evidence>
<dbReference type="GO" id="GO:0005524">
    <property type="term" value="F:ATP binding"/>
    <property type="evidence" value="ECO:0007669"/>
    <property type="project" value="UniProtKB-UniRule"/>
</dbReference>
<dbReference type="Gene3D" id="1.10.730.10">
    <property type="entry name" value="Isoleucyl-tRNA Synthetase, Domain 1"/>
    <property type="match status" value="1"/>
</dbReference>
<dbReference type="InterPro" id="IPR012340">
    <property type="entry name" value="NA-bd_OB-fold"/>
</dbReference>
<dbReference type="PANTHER" id="PTHR43326:SF1">
    <property type="entry name" value="METHIONINE--TRNA LIGASE, MITOCHONDRIAL"/>
    <property type="match status" value="1"/>
</dbReference>
<evidence type="ECO:0000256" key="9">
    <source>
        <dbReference type="ARBA" id="ARBA00022884"/>
    </source>
</evidence>
<name>A0A556PBP3_9BACI</name>
<dbReference type="NCBIfam" id="NF008900">
    <property type="entry name" value="PRK12267.1"/>
    <property type="match status" value="1"/>
</dbReference>
<dbReference type="EMBL" id="VMHE01000024">
    <property type="protein sequence ID" value="TSJ61795.1"/>
    <property type="molecule type" value="Genomic_DNA"/>
</dbReference>
<evidence type="ECO:0000313" key="16">
    <source>
        <dbReference type="Proteomes" id="UP000316425"/>
    </source>
</evidence>
<evidence type="ECO:0000256" key="13">
    <source>
        <dbReference type="HAMAP-Rule" id="MF_01228"/>
    </source>
</evidence>
<keyword evidence="8 13" id="KW-0067">ATP-binding</keyword>
<dbReference type="Pfam" id="PF08264">
    <property type="entry name" value="Anticodon_1"/>
    <property type="match status" value="1"/>
</dbReference>
<feature type="binding site" evidence="13">
    <location>
        <position position="150"/>
    </location>
    <ligand>
        <name>Zn(2+)</name>
        <dbReference type="ChEBI" id="CHEBI:29105"/>
    </ligand>
</feature>
<evidence type="ECO:0000313" key="15">
    <source>
        <dbReference type="EMBL" id="TSJ61795.1"/>
    </source>
</evidence>
<dbReference type="SUPFAM" id="SSF52374">
    <property type="entry name" value="Nucleotidylyl transferase"/>
    <property type="match status" value="1"/>
</dbReference>
<dbReference type="Gene3D" id="3.40.50.620">
    <property type="entry name" value="HUPs"/>
    <property type="match status" value="1"/>
</dbReference>
<feature type="binding site" evidence="13">
    <location>
        <position position="133"/>
    </location>
    <ligand>
        <name>Zn(2+)</name>
        <dbReference type="ChEBI" id="CHEBI:29105"/>
    </ligand>
</feature>
<dbReference type="InterPro" id="IPR004495">
    <property type="entry name" value="Met-tRNA-synth_bsu_C"/>
</dbReference>
<dbReference type="PANTHER" id="PTHR43326">
    <property type="entry name" value="METHIONYL-TRNA SYNTHETASE"/>
    <property type="match status" value="1"/>
</dbReference>
<feature type="binding site" evidence="13">
    <location>
        <position position="130"/>
    </location>
    <ligand>
        <name>Zn(2+)</name>
        <dbReference type="ChEBI" id="CHEBI:29105"/>
    </ligand>
</feature>
<dbReference type="CDD" id="cd07957">
    <property type="entry name" value="Anticodon_Ia_Met"/>
    <property type="match status" value="1"/>
</dbReference>
<dbReference type="CDD" id="cd00814">
    <property type="entry name" value="MetRS_core"/>
    <property type="match status" value="1"/>
</dbReference>
<keyword evidence="6 13" id="KW-0436">Ligase</keyword>
<feature type="short sequence motif" description="'KMSKS' region" evidence="13">
    <location>
        <begin position="300"/>
        <end position="304"/>
    </location>
</feature>
<keyword evidence="5 13" id="KW-0820">tRNA-binding</keyword>
<evidence type="ECO:0000256" key="3">
    <source>
        <dbReference type="ARBA" id="ARBA00011738"/>
    </source>
</evidence>
<dbReference type="InterPro" id="IPR023457">
    <property type="entry name" value="Met-tRNA_synth_2"/>
</dbReference>
<evidence type="ECO:0000256" key="5">
    <source>
        <dbReference type="ARBA" id="ARBA00022555"/>
    </source>
</evidence>
<dbReference type="PROSITE" id="PS50886">
    <property type="entry name" value="TRBD"/>
    <property type="match status" value="1"/>
</dbReference>
<dbReference type="CDD" id="cd02800">
    <property type="entry name" value="tRNA_bind_EcMetRS_like"/>
    <property type="match status" value="1"/>
</dbReference>
<dbReference type="PRINTS" id="PR01041">
    <property type="entry name" value="TRNASYNTHMET"/>
</dbReference>
<comment type="catalytic activity">
    <reaction evidence="12 13">
        <text>tRNA(Met) + L-methionine + ATP = L-methionyl-tRNA(Met) + AMP + diphosphate</text>
        <dbReference type="Rhea" id="RHEA:13481"/>
        <dbReference type="Rhea" id="RHEA-COMP:9667"/>
        <dbReference type="Rhea" id="RHEA-COMP:9698"/>
        <dbReference type="ChEBI" id="CHEBI:30616"/>
        <dbReference type="ChEBI" id="CHEBI:33019"/>
        <dbReference type="ChEBI" id="CHEBI:57844"/>
        <dbReference type="ChEBI" id="CHEBI:78442"/>
        <dbReference type="ChEBI" id="CHEBI:78530"/>
        <dbReference type="ChEBI" id="CHEBI:456215"/>
        <dbReference type="EC" id="6.1.1.10"/>
    </reaction>
</comment>
<keyword evidence="16" id="KW-1185">Reference proteome</keyword>
<evidence type="ECO:0000256" key="11">
    <source>
        <dbReference type="ARBA" id="ARBA00023146"/>
    </source>
</evidence>
<keyword evidence="9 13" id="KW-0694">RNA-binding</keyword>
<evidence type="ECO:0000259" key="14">
    <source>
        <dbReference type="PROSITE" id="PS50886"/>
    </source>
</evidence>
<dbReference type="SUPFAM" id="SSF50249">
    <property type="entry name" value="Nucleic acid-binding proteins"/>
    <property type="match status" value="1"/>
</dbReference>
<dbReference type="NCBIfam" id="TIGR00398">
    <property type="entry name" value="metG"/>
    <property type="match status" value="1"/>
</dbReference>
<organism evidence="15 16">
    <name type="scientific">Allobacillus salarius</name>
    <dbReference type="NCBI Taxonomy" id="1955272"/>
    <lineage>
        <taxon>Bacteria</taxon>
        <taxon>Bacillati</taxon>
        <taxon>Bacillota</taxon>
        <taxon>Bacilli</taxon>
        <taxon>Bacillales</taxon>
        <taxon>Bacillaceae</taxon>
        <taxon>Allobacillus</taxon>
    </lineage>
</organism>
<dbReference type="InterPro" id="IPR002547">
    <property type="entry name" value="tRNA-bd_dom"/>
</dbReference>
<dbReference type="InterPro" id="IPR013155">
    <property type="entry name" value="M/V/L/I-tRNA-synth_anticd-bd"/>
</dbReference>
<dbReference type="AlphaFoldDB" id="A0A556PBP3"/>
<keyword evidence="10 13" id="KW-0648">Protein biosynthesis</keyword>
<dbReference type="EC" id="6.1.1.10" evidence="13"/>
<keyword evidence="13" id="KW-0862">Zinc</keyword>
<dbReference type="NCBIfam" id="TIGR00399">
    <property type="entry name" value="metG_C_term"/>
    <property type="match status" value="1"/>
</dbReference>
<evidence type="ECO:0000256" key="12">
    <source>
        <dbReference type="ARBA" id="ARBA00047364"/>
    </source>
</evidence>
<evidence type="ECO:0000256" key="7">
    <source>
        <dbReference type="ARBA" id="ARBA00022741"/>
    </source>
</evidence>
<dbReference type="Gene3D" id="2.170.220.10">
    <property type="match status" value="1"/>
</dbReference>
<dbReference type="Gene3D" id="2.40.50.140">
    <property type="entry name" value="Nucleic acid-binding proteins"/>
    <property type="match status" value="1"/>
</dbReference>
<keyword evidence="11 13" id="KW-0030">Aminoacyl-tRNA synthetase</keyword>
<feature type="short sequence motif" description="'HIGH' region" evidence="13">
    <location>
        <begin position="15"/>
        <end position="25"/>
    </location>
</feature>
<dbReference type="OrthoDB" id="9810191at2"/>
<dbReference type="InterPro" id="IPR033911">
    <property type="entry name" value="MetRS_core"/>
</dbReference>
<dbReference type="SUPFAM" id="SSF47323">
    <property type="entry name" value="Anticodon-binding domain of a subclass of class I aminoacyl-tRNA synthetases"/>
    <property type="match status" value="1"/>
</dbReference>
<comment type="cofactor">
    <cofactor evidence="13">
        <name>Zn(2+)</name>
        <dbReference type="ChEBI" id="CHEBI:29105"/>
    </cofactor>
    <text evidence="13">Binds 1 zinc ion per subunit.</text>
</comment>
<evidence type="ECO:0000256" key="6">
    <source>
        <dbReference type="ARBA" id="ARBA00022598"/>
    </source>
</evidence>
<dbReference type="FunFam" id="2.40.50.140:FF:000042">
    <property type="entry name" value="Methionine--tRNA ligase"/>
    <property type="match status" value="1"/>
</dbReference>
<dbReference type="GO" id="GO:0004825">
    <property type="term" value="F:methionine-tRNA ligase activity"/>
    <property type="evidence" value="ECO:0007669"/>
    <property type="project" value="UniProtKB-UniRule"/>
</dbReference>
<comment type="function">
    <text evidence="1 13">Is required not only for elongation of protein synthesis but also for the initiation of all mRNA translation through initiator tRNA(fMet) aminoacylation.</text>
</comment>
<proteinExistence type="inferred from homology"/>
<accession>A0A556PBP3</accession>
<comment type="caution">
    <text evidence="13">Lacks conserved residue(s) required for the propagation of feature annotation.</text>
</comment>
<protein>
    <recommendedName>
        <fullName evidence="13">Methionine--tRNA ligase</fullName>
        <ecNumber evidence="13">6.1.1.10</ecNumber>
    </recommendedName>
    <alternativeName>
        <fullName evidence="13">Methionyl-tRNA synthetase</fullName>
        <shortName evidence="13">MetRS</shortName>
    </alternativeName>
</protein>
<sequence>MPEEKNTFYITTPIYYPSGNLHIGHAYTTVAADAVARYKRLRGYEVMFLTGTDEHGQKIQRKAAEKGVEPIQYVDEIVSGIQKLWSQLDISHDDFIRTTEKRHKDIVEKIFDQLYQQGDIYLDKYEGWYCTPCESFFTERQLDNGRCPDCGRPVEKVKEESYFFKMSKYADRLVEFYEENPEFIQPESRKNEMLNNFIKPGLEDLAVSRTTFDWGVRVPGDPKHVIYVWIDALSNYITTLGYGTENDERFQKFWPADVHLVGKEIVRFHTIYWPIMLMALDLPLPKKVFAHGWLLMKDGKMSKSKGNVVDPVTLIDRYGLDALRYYLLREVPFGSDGVFTPEAFVERTNYDLANDLGNLLNRTVAMINKYFDGEIPAIQLNETEYDQDLMKVASSTREQVEEAMENMQFSVALSTLWQFVSRTNKYIDENEPWVLAKDEAKRERLGNVMAHLVESLRQIAVMLQPFLTSTPQKIFSQLGVENEELQGWESLHTFDDIPTGTSVQKGTPIFPRLDNDVEIQAIKDMMAPPAPKKEEEKEEAKEQEIAPEVAIDDFLKLDFRVGEVIEADQVKKADKLLKLRVDLGYEKRQVVSGIAEHYKPEELVGKKVIVVSNLKPVKLRGELSQGMILAGEDEEGTLSLATIDQTLPNGTQIN</sequence>
<comment type="subunit">
    <text evidence="3 13">Homodimer.</text>
</comment>
<dbReference type="GO" id="GO:0000049">
    <property type="term" value="F:tRNA binding"/>
    <property type="evidence" value="ECO:0007669"/>
    <property type="project" value="UniProtKB-UniRule"/>
</dbReference>
<dbReference type="InterPro" id="IPR001412">
    <property type="entry name" value="aa-tRNA-synth_I_CS"/>
</dbReference>
<evidence type="ECO:0000256" key="8">
    <source>
        <dbReference type="ARBA" id="ARBA00022840"/>
    </source>
</evidence>
<dbReference type="InterPro" id="IPR009080">
    <property type="entry name" value="tRNAsynth_Ia_anticodon-bd"/>
</dbReference>
<keyword evidence="4 13" id="KW-0963">Cytoplasm</keyword>
<dbReference type="InterPro" id="IPR014758">
    <property type="entry name" value="Met-tRNA_synth"/>
</dbReference>
<dbReference type="GO" id="GO:0046872">
    <property type="term" value="F:metal ion binding"/>
    <property type="evidence" value="ECO:0007669"/>
    <property type="project" value="UniProtKB-KW"/>
</dbReference>
<dbReference type="Pfam" id="PF01588">
    <property type="entry name" value="tRNA_bind"/>
    <property type="match status" value="1"/>
</dbReference>
<keyword evidence="13" id="KW-0479">Metal-binding</keyword>
<reference evidence="15 16" key="1">
    <citation type="submission" date="2019-07" db="EMBL/GenBank/DDBJ databases">
        <title>Allobacillus sp. nov. SKP isolated from shrimp paste of Euphausiacea.</title>
        <authorList>
            <person name="Kanchanasin P."/>
            <person name="Tanasupawat S."/>
            <person name="Shi W."/>
            <person name="Wu L."/>
            <person name="Ma J."/>
        </authorList>
    </citation>
    <scope>NUCLEOTIDE SEQUENCE [LARGE SCALE GENOMIC DNA]</scope>
    <source>
        <strain evidence="15 16">SKP4-8</strain>
    </source>
</reference>
<keyword evidence="7 13" id="KW-0547">Nucleotide-binding</keyword>
<dbReference type="PROSITE" id="PS00178">
    <property type="entry name" value="AA_TRNA_LIGASE_I"/>
    <property type="match status" value="1"/>
</dbReference>
<dbReference type="InterPro" id="IPR041872">
    <property type="entry name" value="Anticodon_Met"/>
</dbReference>
<dbReference type="GO" id="GO:0005737">
    <property type="term" value="C:cytoplasm"/>
    <property type="evidence" value="ECO:0007669"/>
    <property type="project" value="UniProtKB-SubCell"/>
</dbReference>
<evidence type="ECO:0000256" key="4">
    <source>
        <dbReference type="ARBA" id="ARBA00022490"/>
    </source>
</evidence>
<comment type="subcellular location">
    <subcellularLocation>
        <location evidence="2 13">Cytoplasm</location>
    </subcellularLocation>
</comment>